<reference evidence="4 5" key="1">
    <citation type="submission" date="2016-05" db="EMBL/GenBank/DDBJ databases">
        <title>Draft genome sequence of a porcine commensal Rothia nasimurium.</title>
        <authorList>
            <person name="Gaiser R.A."/>
            <person name="Van Baarlen P."/>
            <person name="Wells J.M."/>
        </authorList>
    </citation>
    <scope>NUCLEOTIDE SEQUENCE [LARGE SCALE GENOMIC DNA]</scope>
    <source>
        <strain evidence="4 5">PT-32</strain>
    </source>
</reference>
<dbReference type="PANTHER" id="PTHR35936">
    <property type="entry name" value="MEMBRANE-BOUND LYTIC MUREIN TRANSGLYCOSYLASE F"/>
    <property type="match status" value="1"/>
</dbReference>
<dbReference type="SMART" id="SM00062">
    <property type="entry name" value="PBPb"/>
    <property type="match status" value="1"/>
</dbReference>
<dbReference type="Proteomes" id="UP000192359">
    <property type="component" value="Unassembled WGS sequence"/>
</dbReference>
<feature type="signal peptide" evidence="2">
    <location>
        <begin position="1"/>
        <end position="25"/>
    </location>
</feature>
<evidence type="ECO:0000313" key="5">
    <source>
        <dbReference type="Proteomes" id="UP000192359"/>
    </source>
</evidence>
<keyword evidence="5" id="KW-1185">Reference proteome</keyword>
<dbReference type="Pfam" id="PF00497">
    <property type="entry name" value="SBP_bac_3"/>
    <property type="match status" value="1"/>
</dbReference>
<name>A0A1Y1RSU5_9MICC</name>
<protein>
    <recommendedName>
        <fullName evidence="3">Solute-binding protein family 3/N-terminal domain-containing protein</fullName>
    </recommendedName>
</protein>
<dbReference type="PROSITE" id="PS51257">
    <property type="entry name" value="PROKAR_LIPOPROTEIN"/>
    <property type="match status" value="1"/>
</dbReference>
<dbReference type="EMBL" id="LXWF01000005">
    <property type="protein sequence ID" value="ORC24325.1"/>
    <property type="molecule type" value="Genomic_DNA"/>
</dbReference>
<evidence type="ECO:0000259" key="3">
    <source>
        <dbReference type="SMART" id="SM00062"/>
    </source>
</evidence>
<feature type="chain" id="PRO_5039080405" description="Solute-binding protein family 3/N-terminal domain-containing protein" evidence="2">
    <location>
        <begin position="26"/>
        <end position="257"/>
    </location>
</feature>
<dbReference type="RefSeq" id="WP_083090797.1">
    <property type="nucleotide sequence ID" value="NZ_LXWF01000005.1"/>
</dbReference>
<sequence>MKKAAPLALTAVALMLSACSSSDTGATTESGIALVAEGKLTVCTNPPYAPFEYEENGEIVGLDADIASAIASDLGVEATMFTTSFEGIQSGVALSSKQCDIALSGITVTDERKTVMNFTEPYVDDDLAILVPENSSISSEADLSGAKIGVQQATSGEKYAQEAGANTVQYEDNGLLLQAVQTGQVDAIVGNITVLSEMLKSDSSLTVAQQIESGEKIAGAVATDNTALLDAANETLKKMEEDGRLADLREKYLGVSQ</sequence>
<dbReference type="InterPro" id="IPR001638">
    <property type="entry name" value="Solute-binding_3/MltF_N"/>
</dbReference>
<proteinExistence type="predicted"/>
<keyword evidence="1 2" id="KW-0732">Signal</keyword>
<comment type="caution">
    <text evidence="4">The sequence shown here is derived from an EMBL/GenBank/DDBJ whole genome shotgun (WGS) entry which is preliminary data.</text>
</comment>
<feature type="domain" description="Solute-binding protein family 3/N-terminal" evidence="3">
    <location>
        <begin position="39"/>
        <end position="256"/>
    </location>
</feature>
<gene>
    <name evidence="4" type="ORF">A7979_10000</name>
</gene>
<evidence type="ECO:0000256" key="1">
    <source>
        <dbReference type="ARBA" id="ARBA00022729"/>
    </source>
</evidence>
<dbReference type="OrthoDB" id="8454826at2"/>
<evidence type="ECO:0000313" key="4">
    <source>
        <dbReference type="EMBL" id="ORC24325.1"/>
    </source>
</evidence>
<dbReference type="CDD" id="cd13530">
    <property type="entry name" value="PBP2_peptides_like"/>
    <property type="match status" value="1"/>
</dbReference>
<dbReference type="SUPFAM" id="SSF53850">
    <property type="entry name" value="Periplasmic binding protein-like II"/>
    <property type="match status" value="1"/>
</dbReference>
<dbReference type="AlphaFoldDB" id="A0A1Y1RSU5"/>
<organism evidence="4 5">
    <name type="scientific">Rothia nasimurium</name>
    <dbReference type="NCBI Taxonomy" id="85336"/>
    <lineage>
        <taxon>Bacteria</taxon>
        <taxon>Bacillati</taxon>
        <taxon>Actinomycetota</taxon>
        <taxon>Actinomycetes</taxon>
        <taxon>Micrococcales</taxon>
        <taxon>Micrococcaceae</taxon>
        <taxon>Rothia</taxon>
    </lineage>
</organism>
<evidence type="ECO:0000256" key="2">
    <source>
        <dbReference type="SAM" id="SignalP"/>
    </source>
</evidence>
<dbReference type="PANTHER" id="PTHR35936:SF17">
    <property type="entry name" value="ARGININE-BINDING EXTRACELLULAR PROTEIN ARTP"/>
    <property type="match status" value="1"/>
</dbReference>
<dbReference type="Gene3D" id="3.40.190.10">
    <property type="entry name" value="Periplasmic binding protein-like II"/>
    <property type="match status" value="2"/>
</dbReference>
<accession>A0A1Y1RSU5</accession>